<sequence length="255" mass="27770">MKKLSIAVLALFAASSQSVFAEESLRIVTEGTFPPYSMTRADGSLTGFDVDIAKALCREMKMNCEIKANDFDGMIPGLIAKKFDVAVASMAITEERKKAVAFSDKYQGGYTTLIGKIGQKLDGTPVSMKGKIIGVQQGTIQANYARARYQPAGAKLNTYSTVENAFLDVVSGRIDALMIDVGGAYELKKSPKGKQVEMFGPKMNDVKYFGTGSGIAVRKDDKVLLGRINAALKTILANGTYKKINDQYFDYNQYD</sequence>
<dbReference type="PANTHER" id="PTHR35936">
    <property type="entry name" value="MEMBRANE-BOUND LYTIC MUREIN TRANSGLYCOSYLASE F"/>
    <property type="match status" value="1"/>
</dbReference>
<name>A0ABQ3H8V1_9NEIS</name>
<dbReference type="SUPFAM" id="SSF53850">
    <property type="entry name" value="Periplasmic binding protein-like II"/>
    <property type="match status" value="1"/>
</dbReference>
<dbReference type="Gene3D" id="3.40.190.10">
    <property type="entry name" value="Periplasmic binding protein-like II"/>
    <property type="match status" value="2"/>
</dbReference>
<accession>A0ABQ3H8V1</accession>
<dbReference type="PANTHER" id="PTHR35936:SF17">
    <property type="entry name" value="ARGININE-BINDING EXTRACELLULAR PROTEIN ARTP"/>
    <property type="match status" value="1"/>
</dbReference>
<dbReference type="EMBL" id="BMYP01000016">
    <property type="protein sequence ID" value="GHD76471.1"/>
    <property type="molecule type" value="Genomic_DNA"/>
</dbReference>
<keyword evidence="1 2" id="KW-0732">Signal</keyword>
<dbReference type="SMART" id="SM00062">
    <property type="entry name" value="PBPb"/>
    <property type="match status" value="1"/>
</dbReference>
<dbReference type="InterPro" id="IPR001638">
    <property type="entry name" value="Solute-binding_3/MltF_N"/>
</dbReference>
<comment type="caution">
    <text evidence="4">The sequence shown here is derived from an EMBL/GenBank/DDBJ whole genome shotgun (WGS) entry which is preliminary data.</text>
</comment>
<keyword evidence="5" id="KW-1185">Reference proteome</keyword>
<evidence type="ECO:0000259" key="3">
    <source>
        <dbReference type="SMART" id="SM00062"/>
    </source>
</evidence>
<dbReference type="Pfam" id="PF00497">
    <property type="entry name" value="SBP_bac_3"/>
    <property type="match status" value="1"/>
</dbReference>
<feature type="domain" description="Solute-binding protein family 3/N-terminal" evidence="3">
    <location>
        <begin position="24"/>
        <end position="252"/>
    </location>
</feature>
<protein>
    <submittedName>
        <fullName evidence="4">ABC transporter substrate-binding protein</fullName>
    </submittedName>
</protein>
<gene>
    <name evidence="4" type="ORF">GCM10011419_15930</name>
</gene>
<reference evidence="5" key="1">
    <citation type="journal article" date="2019" name="Int. J. Syst. Evol. Microbiol.">
        <title>The Global Catalogue of Microorganisms (GCM) 10K type strain sequencing project: providing services to taxonomists for standard genome sequencing and annotation.</title>
        <authorList>
            <consortium name="The Broad Institute Genomics Platform"/>
            <consortium name="The Broad Institute Genome Sequencing Center for Infectious Disease"/>
            <person name="Wu L."/>
            <person name="Ma J."/>
        </authorList>
    </citation>
    <scope>NUCLEOTIDE SEQUENCE [LARGE SCALE GENOMIC DNA]</scope>
    <source>
        <strain evidence="5">KCTC 23713</strain>
    </source>
</reference>
<evidence type="ECO:0000313" key="5">
    <source>
        <dbReference type="Proteomes" id="UP000662678"/>
    </source>
</evidence>
<dbReference type="Proteomes" id="UP000662678">
    <property type="component" value="Unassembled WGS sequence"/>
</dbReference>
<evidence type="ECO:0000313" key="4">
    <source>
        <dbReference type="EMBL" id="GHD76471.1"/>
    </source>
</evidence>
<dbReference type="RefSeq" id="WP_189353114.1">
    <property type="nucleotide sequence ID" value="NZ_BMYP01000016.1"/>
</dbReference>
<proteinExistence type="predicted"/>
<feature type="signal peptide" evidence="2">
    <location>
        <begin position="1"/>
        <end position="21"/>
    </location>
</feature>
<evidence type="ECO:0000256" key="2">
    <source>
        <dbReference type="SAM" id="SignalP"/>
    </source>
</evidence>
<evidence type="ECO:0000256" key="1">
    <source>
        <dbReference type="ARBA" id="ARBA00022729"/>
    </source>
</evidence>
<feature type="chain" id="PRO_5045826861" evidence="2">
    <location>
        <begin position="22"/>
        <end position="255"/>
    </location>
</feature>
<organism evidence="4 5">
    <name type="scientific">Vogesella fluminis</name>
    <dbReference type="NCBI Taxonomy" id="1069161"/>
    <lineage>
        <taxon>Bacteria</taxon>
        <taxon>Pseudomonadati</taxon>
        <taxon>Pseudomonadota</taxon>
        <taxon>Betaproteobacteria</taxon>
        <taxon>Neisseriales</taxon>
        <taxon>Chromobacteriaceae</taxon>
        <taxon>Vogesella</taxon>
    </lineage>
</organism>